<dbReference type="Pfam" id="PF02800">
    <property type="entry name" value="Gp_dh_C"/>
    <property type="match status" value="1"/>
</dbReference>
<organism evidence="5 6">
    <name type="scientific">Nocardioides bigeumensis</name>
    <dbReference type="NCBI Taxonomy" id="433657"/>
    <lineage>
        <taxon>Bacteria</taxon>
        <taxon>Bacillati</taxon>
        <taxon>Actinomycetota</taxon>
        <taxon>Actinomycetes</taxon>
        <taxon>Propionibacteriales</taxon>
        <taxon>Nocardioidaceae</taxon>
        <taxon>Nocardioides</taxon>
    </lineage>
</organism>
<evidence type="ECO:0000259" key="4">
    <source>
        <dbReference type="SMART" id="SM00846"/>
    </source>
</evidence>
<keyword evidence="6" id="KW-1185">Reference proteome</keyword>
<dbReference type="Proteomes" id="UP001500575">
    <property type="component" value="Unassembled WGS sequence"/>
</dbReference>
<evidence type="ECO:0000256" key="3">
    <source>
        <dbReference type="RuleBase" id="RU000397"/>
    </source>
</evidence>
<keyword evidence="2" id="KW-0560">Oxidoreductase</keyword>
<evidence type="ECO:0000313" key="5">
    <source>
        <dbReference type="EMBL" id="GAA2121781.1"/>
    </source>
</evidence>
<dbReference type="NCBIfam" id="TIGR01534">
    <property type="entry name" value="GAPDH-I"/>
    <property type="match status" value="1"/>
</dbReference>
<protein>
    <submittedName>
        <fullName evidence="5">Type I glyceraldehyde-3-phosphate dehydrogenase</fullName>
    </submittedName>
</protein>
<dbReference type="InterPro" id="IPR020831">
    <property type="entry name" value="GlycerAld/Erythrose_P_DH"/>
</dbReference>
<accession>A0ABP5JXV1</accession>
<dbReference type="PIRSF" id="PIRSF000149">
    <property type="entry name" value="GAP_DH"/>
    <property type="match status" value="1"/>
</dbReference>
<dbReference type="SUPFAM" id="SSF55347">
    <property type="entry name" value="Glyceraldehyde-3-phosphate dehydrogenase-like, C-terminal domain"/>
    <property type="match status" value="1"/>
</dbReference>
<proteinExistence type="inferred from homology"/>
<feature type="domain" description="Glyceraldehyde 3-phosphate dehydrogenase NAD(P) binding" evidence="4">
    <location>
        <begin position="1"/>
        <end position="151"/>
    </location>
</feature>
<dbReference type="CDD" id="cd05214">
    <property type="entry name" value="GAPDH_I_N"/>
    <property type="match status" value="1"/>
</dbReference>
<dbReference type="RefSeq" id="WP_344303187.1">
    <property type="nucleotide sequence ID" value="NZ_BAAAQQ010000007.1"/>
</dbReference>
<dbReference type="SUPFAM" id="SSF51735">
    <property type="entry name" value="NAD(P)-binding Rossmann-fold domains"/>
    <property type="match status" value="1"/>
</dbReference>
<dbReference type="Gene3D" id="3.30.360.10">
    <property type="entry name" value="Dihydrodipicolinate Reductase, domain 2"/>
    <property type="match status" value="1"/>
</dbReference>
<comment type="similarity">
    <text evidence="1 3">Belongs to the glyceraldehyde-3-phosphate dehydrogenase family.</text>
</comment>
<dbReference type="PRINTS" id="PR00078">
    <property type="entry name" value="G3PDHDRGNASE"/>
</dbReference>
<dbReference type="CDD" id="cd18126">
    <property type="entry name" value="GAPDH_I_C"/>
    <property type="match status" value="1"/>
</dbReference>
<dbReference type="PANTHER" id="PTHR43148">
    <property type="entry name" value="GLYCERALDEHYDE-3-PHOSPHATE DEHYDROGENASE 2"/>
    <property type="match status" value="1"/>
</dbReference>
<reference evidence="6" key="1">
    <citation type="journal article" date="2019" name="Int. J. Syst. Evol. Microbiol.">
        <title>The Global Catalogue of Microorganisms (GCM) 10K type strain sequencing project: providing services to taxonomists for standard genome sequencing and annotation.</title>
        <authorList>
            <consortium name="The Broad Institute Genomics Platform"/>
            <consortium name="The Broad Institute Genome Sequencing Center for Infectious Disease"/>
            <person name="Wu L."/>
            <person name="Ma J."/>
        </authorList>
    </citation>
    <scope>NUCLEOTIDE SEQUENCE [LARGE SCALE GENOMIC DNA]</scope>
    <source>
        <strain evidence="6">JCM 16021</strain>
    </source>
</reference>
<dbReference type="SMART" id="SM00846">
    <property type="entry name" value="Gp_dh_N"/>
    <property type="match status" value="1"/>
</dbReference>
<evidence type="ECO:0000256" key="2">
    <source>
        <dbReference type="ARBA" id="ARBA00023002"/>
    </source>
</evidence>
<dbReference type="Gene3D" id="3.40.50.720">
    <property type="entry name" value="NAD(P)-binding Rossmann-like Domain"/>
    <property type="match status" value="1"/>
</dbReference>
<dbReference type="Pfam" id="PF00044">
    <property type="entry name" value="Gp_dh_N"/>
    <property type="match status" value="1"/>
</dbReference>
<name>A0ABP5JXV1_9ACTN</name>
<dbReference type="EMBL" id="BAAAQQ010000007">
    <property type="protein sequence ID" value="GAA2121781.1"/>
    <property type="molecule type" value="Genomic_DNA"/>
</dbReference>
<gene>
    <name evidence="5" type="primary">gap_2</name>
    <name evidence="5" type="ORF">GCM10009843_16320</name>
</gene>
<dbReference type="InterPro" id="IPR006424">
    <property type="entry name" value="Glyceraldehyde-3-P_DH_1"/>
</dbReference>
<sequence>MRIAINGLGRIGRAFLRQAVTGNDDIEIVAVNDLTDLTTTAHLLRRDSTFGPFPADIRVEDGYLIIDGHKIPAYQQATPAELPWGELAVDVVVDCTGRFRSGETAGGHIEAGARKVVISAPGKGVDVTIVMGINDHVYDPAVHDVVSNASCTTNCVAPMVKVLHDAFGVQQGFMTTVHAYTGDQNLLDGPHKDPRRARSAAVNIVPTTTGAAAAVGLVVPDVAGRLDGLALRVPVVDGSLVDLAALLDRDVTAEEVNEAFRVAAAGGDLHGRLRVEDQPFVSVDVIGDPFSCVIDAPLTQASGRLVKVFGWYDNEWGYTTRLVELARLVGGHPRTEG</sequence>
<evidence type="ECO:0000256" key="1">
    <source>
        <dbReference type="ARBA" id="ARBA00007406"/>
    </source>
</evidence>
<dbReference type="InterPro" id="IPR020829">
    <property type="entry name" value="GlycerAld_3-P_DH_cat"/>
</dbReference>
<comment type="caution">
    <text evidence="5">The sequence shown here is derived from an EMBL/GenBank/DDBJ whole genome shotgun (WGS) entry which is preliminary data.</text>
</comment>
<dbReference type="InterPro" id="IPR036291">
    <property type="entry name" value="NAD(P)-bd_dom_sf"/>
</dbReference>
<evidence type="ECO:0000313" key="6">
    <source>
        <dbReference type="Proteomes" id="UP001500575"/>
    </source>
</evidence>
<dbReference type="InterPro" id="IPR020828">
    <property type="entry name" value="GlycerAld_3-P_DH_NAD(P)-bd"/>
</dbReference>